<dbReference type="GO" id="GO:0008202">
    <property type="term" value="P:steroid metabolic process"/>
    <property type="evidence" value="ECO:0007669"/>
    <property type="project" value="TreeGrafter"/>
</dbReference>
<gene>
    <name evidence="2" type="ORF">PENTCL1PPCAC_20285</name>
</gene>
<evidence type="ECO:0008006" key="4">
    <source>
        <dbReference type="Google" id="ProtNLM"/>
    </source>
</evidence>
<dbReference type="InterPro" id="IPR020904">
    <property type="entry name" value="Sc_DH/Rdtase_CS"/>
</dbReference>
<dbReference type="Proteomes" id="UP001432027">
    <property type="component" value="Unassembled WGS sequence"/>
</dbReference>
<sequence>HGVVNNAGIMGATFFDDLLNVEQYKEVVEVNTFGVIRVTQALKHLVKKTRGRIVTVSSAAARLGFLGMGPYTVSKFAVSGYCEVIRQELRYFGVSVHVLEPGMFKTPMAADGNVKSRLDQMWDSATETTKQDYGERFFK</sequence>
<feature type="non-terminal residue" evidence="2">
    <location>
        <position position="139"/>
    </location>
</feature>
<proteinExistence type="predicted"/>
<dbReference type="GO" id="GO:0016491">
    <property type="term" value="F:oxidoreductase activity"/>
    <property type="evidence" value="ECO:0007669"/>
    <property type="project" value="UniProtKB-KW"/>
</dbReference>
<dbReference type="InterPro" id="IPR002347">
    <property type="entry name" value="SDR_fam"/>
</dbReference>
<accession>A0AAV5TUG6</accession>
<dbReference type="InterPro" id="IPR036291">
    <property type="entry name" value="NAD(P)-bd_dom_sf"/>
</dbReference>
<dbReference type="Pfam" id="PF00106">
    <property type="entry name" value="adh_short"/>
    <property type="match status" value="1"/>
</dbReference>
<dbReference type="AlphaFoldDB" id="A0AAV5TUG6"/>
<evidence type="ECO:0000256" key="1">
    <source>
        <dbReference type="ARBA" id="ARBA00023002"/>
    </source>
</evidence>
<dbReference type="PROSITE" id="PS00061">
    <property type="entry name" value="ADH_SHORT"/>
    <property type="match status" value="1"/>
</dbReference>
<dbReference type="EMBL" id="BTSX01000005">
    <property type="protein sequence ID" value="GMS98110.1"/>
    <property type="molecule type" value="Genomic_DNA"/>
</dbReference>
<evidence type="ECO:0000313" key="2">
    <source>
        <dbReference type="EMBL" id="GMS98110.1"/>
    </source>
</evidence>
<evidence type="ECO:0000313" key="3">
    <source>
        <dbReference type="Proteomes" id="UP001432027"/>
    </source>
</evidence>
<dbReference type="Gene3D" id="3.40.50.720">
    <property type="entry name" value="NAD(P)-binding Rossmann-like Domain"/>
    <property type="match status" value="1"/>
</dbReference>
<keyword evidence="1" id="KW-0560">Oxidoreductase</keyword>
<keyword evidence="3" id="KW-1185">Reference proteome</keyword>
<dbReference type="PRINTS" id="PR00081">
    <property type="entry name" value="GDHRDH"/>
</dbReference>
<protein>
    <recommendedName>
        <fullName evidence="4">Dehydrogenase</fullName>
    </recommendedName>
</protein>
<dbReference type="PANTHER" id="PTHR43313:SF7">
    <property type="entry name" value="17-BETA-HYDROXYSTEROID DEHYDROGENASE TYPE 6"/>
    <property type="match status" value="1"/>
</dbReference>
<dbReference type="PANTHER" id="PTHR43313">
    <property type="entry name" value="SHORT-CHAIN DEHYDROGENASE/REDUCTASE FAMILY 9C"/>
    <property type="match status" value="1"/>
</dbReference>
<organism evidence="2 3">
    <name type="scientific">Pristionchus entomophagus</name>
    <dbReference type="NCBI Taxonomy" id="358040"/>
    <lineage>
        <taxon>Eukaryota</taxon>
        <taxon>Metazoa</taxon>
        <taxon>Ecdysozoa</taxon>
        <taxon>Nematoda</taxon>
        <taxon>Chromadorea</taxon>
        <taxon>Rhabditida</taxon>
        <taxon>Rhabditina</taxon>
        <taxon>Diplogasteromorpha</taxon>
        <taxon>Diplogasteroidea</taxon>
        <taxon>Neodiplogasteridae</taxon>
        <taxon>Pristionchus</taxon>
    </lineage>
</organism>
<reference evidence="2" key="1">
    <citation type="submission" date="2023-10" db="EMBL/GenBank/DDBJ databases">
        <title>Genome assembly of Pristionchus species.</title>
        <authorList>
            <person name="Yoshida K."/>
            <person name="Sommer R.J."/>
        </authorList>
    </citation>
    <scope>NUCLEOTIDE SEQUENCE</scope>
    <source>
        <strain evidence="2">RS0144</strain>
    </source>
</reference>
<name>A0AAV5TUG6_9BILA</name>
<comment type="caution">
    <text evidence="2">The sequence shown here is derived from an EMBL/GenBank/DDBJ whole genome shotgun (WGS) entry which is preliminary data.</text>
</comment>
<dbReference type="SUPFAM" id="SSF51735">
    <property type="entry name" value="NAD(P)-binding Rossmann-fold domains"/>
    <property type="match status" value="1"/>
</dbReference>
<feature type="non-terminal residue" evidence="2">
    <location>
        <position position="1"/>
    </location>
</feature>